<dbReference type="EC" id="2.7.11.1" evidence="3"/>
<evidence type="ECO:0000256" key="1">
    <source>
        <dbReference type="SAM" id="MobiDB-lite"/>
    </source>
</evidence>
<dbReference type="PANTHER" id="PTHR23150">
    <property type="entry name" value="SULFATASE MODIFYING FACTOR 1, 2"/>
    <property type="match status" value="1"/>
</dbReference>
<gene>
    <name evidence="3" type="primary">pkn1_1</name>
    <name evidence="3" type="ORF">NCTC10684_03797</name>
</gene>
<proteinExistence type="predicted"/>
<dbReference type="InterPro" id="IPR005532">
    <property type="entry name" value="SUMF_dom"/>
</dbReference>
<keyword evidence="3" id="KW-0808">Transferase</keyword>
<feature type="domain" description="Sulfatase-modifying factor enzyme-like" evidence="2">
    <location>
        <begin position="31"/>
        <end position="295"/>
    </location>
</feature>
<organism evidence="3 4">
    <name type="scientific">Aminobacter aminovorans</name>
    <name type="common">Chelatobacter heintzii</name>
    <dbReference type="NCBI Taxonomy" id="83263"/>
    <lineage>
        <taxon>Bacteria</taxon>
        <taxon>Pseudomonadati</taxon>
        <taxon>Pseudomonadota</taxon>
        <taxon>Alphaproteobacteria</taxon>
        <taxon>Hyphomicrobiales</taxon>
        <taxon>Phyllobacteriaceae</taxon>
        <taxon>Aminobacter</taxon>
    </lineage>
</organism>
<dbReference type="AlphaFoldDB" id="A0A380WNH0"/>
<dbReference type="Proteomes" id="UP000254701">
    <property type="component" value="Unassembled WGS sequence"/>
</dbReference>
<dbReference type="SUPFAM" id="SSF56436">
    <property type="entry name" value="C-type lectin-like"/>
    <property type="match status" value="1"/>
</dbReference>
<evidence type="ECO:0000313" key="4">
    <source>
        <dbReference type="Proteomes" id="UP000254701"/>
    </source>
</evidence>
<dbReference type="InterPro" id="IPR042095">
    <property type="entry name" value="SUMF_sf"/>
</dbReference>
<accession>A0A380WNH0</accession>
<dbReference type="GO" id="GO:0120147">
    <property type="term" value="F:formylglycine-generating oxidase activity"/>
    <property type="evidence" value="ECO:0007669"/>
    <property type="project" value="TreeGrafter"/>
</dbReference>
<name>A0A380WNH0_AMIAI</name>
<dbReference type="GO" id="GO:0004674">
    <property type="term" value="F:protein serine/threonine kinase activity"/>
    <property type="evidence" value="ECO:0007669"/>
    <property type="project" value="UniProtKB-EC"/>
</dbReference>
<keyword evidence="3" id="KW-0418">Kinase</keyword>
<evidence type="ECO:0000313" key="3">
    <source>
        <dbReference type="EMBL" id="SUU90539.1"/>
    </source>
</evidence>
<dbReference type="EMBL" id="UFSM01000001">
    <property type="protein sequence ID" value="SUU90539.1"/>
    <property type="molecule type" value="Genomic_DNA"/>
</dbReference>
<dbReference type="PANTHER" id="PTHR23150:SF19">
    <property type="entry name" value="FORMYLGLYCINE-GENERATING ENZYME"/>
    <property type="match status" value="1"/>
</dbReference>
<sequence length="307" mass="34112">MSCCSPVRESELQPAPSYAATPAPRRADISGMAAVPAGIWRIGHDGSEAYPEDREGPRRMVASPGFLIDRTTVTNSAFARFVEATGYATEAERIGWSFVFYAQLHPRAEKDVLSLQTGSREWWLPVRGANWSKPDGAGTDWRDRDDHPVVHISWNDAVAYALWSGKRLPTESEWEIAARGGLEDKIYPWGNELLEQGRHRCNIWQGRFPRENTAADGFLSTAPADAFEPNGYGLFNMVGNVWEWTSDSWSQSQPRLKAMRGGSYLCHRSHCNRYRVSARTSNSVDAASSHLGFRCTADLPAPSAGSF</sequence>
<dbReference type="Pfam" id="PF03781">
    <property type="entry name" value="FGE-sulfatase"/>
    <property type="match status" value="1"/>
</dbReference>
<reference evidence="3 4" key="1">
    <citation type="submission" date="2018-06" db="EMBL/GenBank/DDBJ databases">
        <authorList>
            <consortium name="Pathogen Informatics"/>
            <person name="Doyle S."/>
        </authorList>
    </citation>
    <scope>NUCLEOTIDE SEQUENCE [LARGE SCALE GENOMIC DNA]</scope>
    <source>
        <strain evidence="3 4">NCTC10684</strain>
    </source>
</reference>
<feature type="region of interest" description="Disordered" evidence="1">
    <location>
        <begin position="1"/>
        <end position="23"/>
    </location>
</feature>
<evidence type="ECO:0000259" key="2">
    <source>
        <dbReference type="Pfam" id="PF03781"/>
    </source>
</evidence>
<dbReference type="Gene3D" id="3.90.1580.10">
    <property type="entry name" value="paralog of FGE (formylglycine-generating enzyme)"/>
    <property type="match status" value="1"/>
</dbReference>
<dbReference type="InterPro" id="IPR051043">
    <property type="entry name" value="Sulfatase_Mod_Factor_Kinase"/>
</dbReference>
<protein>
    <submittedName>
        <fullName evidence="3">Serine/threonine-protein kinase pkn1</fullName>
        <ecNumber evidence="3">2.7.11.1</ecNumber>
    </submittedName>
</protein>
<dbReference type="InterPro" id="IPR016187">
    <property type="entry name" value="CTDL_fold"/>
</dbReference>